<comment type="caution">
    <text evidence="1">The sequence shown here is derived from an EMBL/GenBank/DDBJ whole genome shotgun (WGS) entry which is preliminary data.</text>
</comment>
<gene>
    <name evidence="1" type="ORF">POL72_05375</name>
</gene>
<dbReference type="EMBL" id="JAQNDK010000001">
    <property type="protein sequence ID" value="MDC0677162.1"/>
    <property type="molecule type" value="Genomic_DNA"/>
</dbReference>
<protein>
    <submittedName>
        <fullName evidence="1">Imm49 family immunity protein</fullName>
    </submittedName>
</protein>
<evidence type="ECO:0000313" key="2">
    <source>
        <dbReference type="Proteomes" id="UP001217485"/>
    </source>
</evidence>
<proteinExistence type="predicted"/>
<sequence>MDIADVHAELVSEIHYNMLCVGKAPIAELGDIFDELAAQFGALGICHLLEFADVGEFRTNLIRSGHSRRYFLRRSRAEGNVRDRHLALNRTNSVLDAVVAGDLALARQIADESTEVWNPDWEYEDDHCFFLLLHRMLQNPGTSPPPDAPVLLTRFERSLENRRSPRYEVCRALVARDSEGFDVSVSALLGEEAARNDEARDSAAVREGDVVYWPRSYLSLEGLALIKIAELLGMKVSGELARCPRIARLPWASHSVEDLFAAIEGLA</sequence>
<accession>A0ABT5BSL4</accession>
<dbReference type="RefSeq" id="WP_272093932.1">
    <property type="nucleotide sequence ID" value="NZ_JAQNDK010000001.1"/>
</dbReference>
<dbReference type="Proteomes" id="UP001217485">
    <property type="component" value="Unassembled WGS sequence"/>
</dbReference>
<reference evidence="1 2" key="1">
    <citation type="submission" date="2023-01" db="EMBL/GenBank/DDBJ databases">
        <title>Minimal conservation of predation-associated metabolite biosynthetic gene clusters underscores biosynthetic potential of Myxococcota including descriptions for ten novel species: Archangium lansinium sp. nov., Myxococcus landrumus sp. nov., Nannocystis bai.</title>
        <authorList>
            <person name="Ahearne A."/>
            <person name="Stevens C."/>
            <person name="Dowd S."/>
        </authorList>
    </citation>
    <scope>NUCLEOTIDE SEQUENCE [LARGE SCALE GENOMIC DNA]</scope>
    <source>
        <strain evidence="1 2">WIWO2</strain>
    </source>
</reference>
<evidence type="ECO:0000313" key="1">
    <source>
        <dbReference type="EMBL" id="MDC0677162.1"/>
    </source>
</evidence>
<name>A0ABT5BSL4_9BACT</name>
<dbReference type="InterPro" id="IPR029074">
    <property type="entry name" value="Imm49"/>
</dbReference>
<keyword evidence="2" id="KW-1185">Reference proteome</keyword>
<organism evidence="1 2">
    <name type="scientific">Sorangium atrum</name>
    <dbReference type="NCBI Taxonomy" id="2995308"/>
    <lineage>
        <taxon>Bacteria</taxon>
        <taxon>Pseudomonadati</taxon>
        <taxon>Myxococcota</taxon>
        <taxon>Polyangia</taxon>
        <taxon>Polyangiales</taxon>
        <taxon>Polyangiaceae</taxon>
        <taxon>Sorangium</taxon>
    </lineage>
</organism>
<dbReference type="Pfam" id="PF15575">
    <property type="entry name" value="Imm49"/>
    <property type="match status" value="1"/>
</dbReference>